<keyword evidence="2" id="KW-0288">FMN</keyword>
<gene>
    <name evidence="4" type="ORF">GCM10022278_31190</name>
</gene>
<dbReference type="EMBL" id="BAABBO010000014">
    <property type="protein sequence ID" value="GAA3971543.1"/>
    <property type="molecule type" value="Genomic_DNA"/>
</dbReference>
<dbReference type="Proteomes" id="UP001501337">
    <property type="component" value="Unassembled WGS sequence"/>
</dbReference>
<dbReference type="RefSeq" id="WP_344808047.1">
    <property type="nucleotide sequence ID" value="NZ_BAABBO010000014.1"/>
</dbReference>
<dbReference type="Pfam" id="PF00258">
    <property type="entry name" value="Flavodoxin_1"/>
    <property type="match status" value="1"/>
</dbReference>
<accession>A0ABP7PUJ2</accession>
<dbReference type="InterPro" id="IPR008254">
    <property type="entry name" value="Flavodoxin/NO_synth"/>
</dbReference>
<evidence type="ECO:0000313" key="5">
    <source>
        <dbReference type="Proteomes" id="UP001501337"/>
    </source>
</evidence>
<evidence type="ECO:0000256" key="1">
    <source>
        <dbReference type="ARBA" id="ARBA00022630"/>
    </source>
</evidence>
<dbReference type="Gene3D" id="3.40.50.360">
    <property type="match status" value="1"/>
</dbReference>
<protein>
    <submittedName>
        <fullName evidence="4">Flavodoxin</fullName>
    </submittedName>
</protein>
<organism evidence="4 5">
    <name type="scientific">Allohahella marinimesophila</name>
    <dbReference type="NCBI Taxonomy" id="1054972"/>
    <lineage>
        <taxon>Bacteria</taxon>
        <taxon>Pseudomonadati</taxon>
        <taxon>Pseudomonadota</taxon>
        <taxon>Gammaproteobacteria</taxon>
        <taxon>Oceanospirillales</taxon>
        <taxon>Hahellaceae</taxon>
        <taxon>Allohahella</taxon>
    </lineage>
</organism>
<evidence type="ECO:0000313" key="4">
    <source>
        <dbReference type="EMBL" id="GAA3971543.1"/>
    </source>
</evidence>
<sequence length="154" mass="16020">MKSIQIAAGSVYGAALDVAAALQTLLEKAGFECTLHERSALNVVRVPDAMLLIVSSTTGSGDVPDPLQPLLSGLINEPPMLVGYPFAVVALGDSSYGDTYCGGGRQLQAALLDIAATEIAPMLMIDAMMSTDPAEEAQQWLQAHLGSFRQAAAS</sequence>
<proteinExistence type="predicted"/>
<keyword evidence="1" id="KW-0285">Flavoprotein</keyword>
<evidence type="ECO:0000256" key="2">
    <source>
        <dbReference type="ARBA" id="ARBA00022643"/>
    </source>
</evidence>
<comment type="caution">
    <text evidence="4">The sequence shown here is derived from an EMBL/GenBank/DDBJ whole genome shotgun (WGS) entry which is preliminary data.</text>
</comment>
<dbReference type="SUPFAM" id="SSF52218">
    <property type="entry name" value="Flavoproteins"/>
    <property type="match status" value="1"/>
</dbReference>
<dbReference type="PROSITE" id="PS50902">
    <property type="entry name" value="FLAVODOXIN_LIKE"/>
    <property type="match status" value="1"/>
</dbReference>
<evidence type="ECO:0000259" key="3">
    <source>
        <dbReference type="PROSITE" id="PS50902"/>
    </source>
</evidence>
<dbReference type="InterPro" id="IPR029039">
    <property type="entry name" value="Flavoprotein-like_sf"/>
</dbReference>
<name>A0ABP7PUJ2_9GAMM</name>
<feature type="domain" description="Flavodoxin-like" evidence="3">
    <location>
        <begin position="4"/>
        <end position="145"/>
    </location>
</feature>
<keyword evidence="5" id="KW-1185">Reference proteome</keyword>
<reference evidence="5" key="1">
    <citation type="journal article" date="2019" name="Int. J. Syst. Evol. Microbiol.">
        <title>The Global Catalogue of Microorganisms (GCM) 10K type strain sequencing project: providing services to taxonomists for standard genome sequencing and annotation.</title>
        <authorList>
            <consortium name="The Broad Institute Genomics Platform"/>
            <consortium name="The Broad Institute Genome Sequencing Center for Infectious Disease"/>
            <person name="Wu L."/>
            <person name="Ma J."/>
        </authorList>
    </citation>
    <scope>NUCLEOTIDE SEQUENCE [LARGE SCALE GENOMIC DNA]</scope>
    <source>
        <strain evidence="5">JCM 17555</strain>
    </source>
</reference>